<evidence type="ECO:0000313" key="3">
    <source>
        <dbReference type="Proteomes" id="UP000308707"/>
    </source>
</evidence>
<gene>
    <name evidence="2" type="ORF">FCE95_07695</name>
</gene>
<accession>A0A4U5K0M8</accession>
<dbReference type="InterPro" id="IPR010260">
    <property type="entry name" value="AlpA"/>
</dbReference>
<sequence>MQNKEVNEGFRNSTAQPYLRAAQAAARYGIARSTFWLYVKEGKLPQPIRFGPRIRVWKVEEIDRAFEEFSGKGVGVSELTSSRRESPQRSTRRRAGRQSAAVAEL</sequence>
<protein>
    <submittedName>
        <fullName evidence="2">AlpA family phage regulatory protein</fullName>
    </submittedName>
</protein>
<dbReference type="Pfam" id="PF05930">
    <property type="entry name" value="Phage_AlpA"/>
    <property type="match status" value="1"/>
</dbReference>
<dbReference type="OrthoDB" id="5298532at2"/>
<dbReference type="AlphaFoldDB" id="A0A4U5K0M8"/>
<reference evidence="2 3" key="1">
    <citation type="submission" date="2019-04" db="EMBL/GenBank/DDBJ databases">
        <title>Reference strain of H23.</title>
        <authorList>
            <person name="Luo X."/>
        </authorList>
    </citation>
    <scope>NUCLEOTIDE SEQUENCE [LARGE SCALE GENOMIC DNA]</scope>
    <source>
        <strain evidence="2 3">H23</strain>
    </source>
</reference>
<name>A0A4U5K0M8_9GAMM</name>
<comment type="caution">
    <text evidence="2">The sequence shown here is derived from an EMBL/GenBank/DDBJ whole genome shotgun (WGS) entry which is preliminary data.</text>
</comment>
<dbReference type="InterPro" id="IPR009061">
    <property type="entry name" value="DNA-bd_dom_put_sf"/>
</dbReference>
<dbReference type="RefSeq" id="WP_137266340.1">
    <property type="nucleotide sequence ID" value="NZ_SZUA01000001.1"/>
</dbReference>
<proteinExistence type="predicted"/>
<feature type="region of interest" description="Disordered" evidence="1">
    <location>
        <begin position="77"/>
        <end position="105"/>
    </location>
</feature>
<evidence type="ECO:0000256" key="1">
    <source>
        <dbReference type="SAM" id="MobiDB-lite"/>
    </source>
</evidence>
<dbReference type="SUPFAM" id="SSF46955">
    <property type="entry name" value="Putative DNA-binding domain"/>
    <property type="match status" value="1"/>
</dbReference>
<dbReference type="Proteomes" id="UP000308707">
    <property type="component" value="Unassembled WGS sequence"/>
</dbReference>
<organism evidence="2 3">
    <name type="scientific">Luteimonas gilva</name>
    <dbReference type="NCBI Taxonomy" id="2572684"/>
    <lineage>
        <taxon>Bacteria</taxon>
        <taxon>Pseudomonadati</taxon>
        <taxon>Pseudomonadota</taxon>
        <taxon>Gammaproteobacteria</taxon>
        <taxon>Lysobacterales</taxon>
        <taxon>Lysobacteraceae</taxon>
        <taxon>Luteimonas</taxon>
    </lineage>
</organism>
<dbReference type="EMBL" id="SZUA01000001">
    <property type="protein sequence ID" value="TKR34137.1"/>
    <property type="molecule type" value="Genomic_DNA"/>
</dbReference>
<keyword evidence="3" id="KW-1185">Reference proteome</keyword>
<evidence type="ECO:0000313" key="2">
    <source>
        <dbReference type="EMBL" id="TKR34137.1"/>
    </source>
</evidence>